<gene>
    <name evidence="3" type="ORF">SM757_05335</name>
</gene>
<dbReference type="InterPro" id="IPR015421">
    <property type="entry name" value="PyrdxlP-dep_Trfase_major"/>
</dbReference>
<comment type="caution">
    <text evidence="3">The sequence shown here is derived from an EMBL/GenBank/DDBJ whole genome shotgun (WGS) entry which is preliminary data.</text>
</comment>
<dbReference type="PANTHER" id="PTHR30244">
    <property type="entry name" value="TRANSAMINASE"/>
    <property type="match status" value="1"/>
</dbReference>
<evidence type="ECO:0000256" key="1">
    <source>
        <dbReference type="ARBA" id="ARBA00037999"/>
    </source>
</evidence>
<dbReference type="EMBL" id="JAXOJX010000005">
    <property type="protein sequence ID" value="MDZ5455989.1"/>
    <property type="molecule type" value="Genomic_DNA"/>
</dbReference>
<organism evidence="3 4">
    <name type="scientific">Azohydromonas lata</name>
    <dbReference type="NCBI Taxonomy" id="45677"/>
    <lineage>
        <taxon>Bacteria</taxon>
        <taxon>Pseudomonadati</taxon>
        <taxon>Pseudomonadota</taxon>
        <taxon>Betaproteobacteria</taxon>
        <taxon>Burkholderiales</taxon>
        <taxon>Sphaerotilaceae</taxon>
        <taxon>Azohydromonas</taxon>
    </lineage>
</organism>
<dbReference type="Gene3D" id="3.40.640.10">
    <property type="entry name" value="Type I PLP-dependent aspartate aminotransferase-like (Major domain)"/>
    <property type="match status" value="1"/>
</dbReference>
<accession>A0ABU5IA61</accession>
<sequence>MIPITKPVMGEEEAQAASRAVLSGWTSQGPEVAAFEKEFAAFVEAPYACAVSNCTTALHLALLAAGVGPGDEVVTVSHSYIATANSIRYCGATPVFVDIDAQSYNLNATLLEAALTKRTRAILCVHQIGLPCDLSAVIDVGRRHKIPVIEDAACAIGSEIFWNNEWQKIGAPHGDVACFSFHPRKIISTGDGGMITTRHAEWDKQFRLLRQHGMSVSDTVRHSSAQVVFESYPTLGYNYRMTDIQAAVGREQLKRLPGIVAQRRALALRYGELLKNIEGLGLPSEPDWAKSNWQSYCIRLPVDCDQREVMQWMLDKGISTRRGVMCSHREPAYAGFDIRHSLLHSELAQDQCILLPLFPGMSLGEQTYVTDALRQACENRYLKLSQVSEAARELLGG</sequence>
<dbReference type="Gene3D" id="3.90.1150.10">
    <property type="entry name" value="Aspartate Aminotransferase, domain 1"/>
    <property type="match status" value="1"/>
</dbReference>
<dbReference type="InterPro" id="IPR015424">
    <property type="entry name" value="PyrdxlP-dep_Trfase"/>
</dbReference>
<dbReference type="CDD" id="cd00616">
    <property type="entry name" value="AHBA_syn"/>
    <property type="match status" value="1"/>
</dbReference>
<dbReference type="InterPro" id="IPR000653">
    <property type="entry name" value="DegT/StrS_aminotransferase"/>
</dbReference>
<protein>
    <submittedName>
        <fullName evidence="3">DegT/DnrJ/EryC1/StrS family aminotransferase</fullName>
        <ecNumber evidence="3">2.6.1.-</ecNumber>
    </submittedName>
</protein>
<dbReference type="SUPFAM" id="SSF53383">
    <property type="entry name" value="PLP-dependent transferases"/>
    <property type="match status" value="1"/>
</dbReference>
<keyword evidence="3" id="KW-0808">Transferase</keyword>
<evidence type="ECO:0000313" key="4">
    <source>
        <dbReference type="Proteomes" id="UP001293718"/>
    </source>
</evidence>
<name>A0ABU5IA61_9BURK</name>
<keyword evidence="3" id="KW-0032">Aminotransferase</keyword>
<dbReference type="EC" id="2.6.1.-" evidence="3"/>
<dbReference type="PIRSF" id="PIRSF000390">
    <property type="entry name" value="PLP_StrS"/>
    <property type="match status" value="1"/>
</dbReference>
<dbReference type="InterPro" id="IPR015422">
    <property type="entry name" value="PyrdxlP-dep_Trfase_small"/>
</dbReference>
<comment type="similarity">
    <text evidence="1 2">Belongs to the DegT/DnrJ/EryC1 family.</text>
</comment>
<evidence type="ECO:0000313" key="3">
    <source>
        <dbReference type="EMBL" id="MDZ5455989.1"/>
    </source>
</evidence>
<dbReference type="GO" id="GO:0008483">
    <property type="term" value="F:transaminase activity"/>
    <property type="evidence" value="ECO:0007669"/>
    <property type="project" value="UniProtKB-KW"/>
</dbReference>
<keyword evidence="2" id="KW-0663">Pyridoxal phosphate</keyword>
<dbReference type="Proteomes" id="UP001293718">
    <property type="component" value="Unassembled WGS sequence"/>
</dbReference>
<dbReference type="Pfam" id="PF01041">
    <property type="entry name" value="DegT_DnrJ_EryC1"/>
    <property type="match status" value="1"/>
</dbReference>
<dbReference type="PANTHER" id="PTHR30244:SF34">
    <property type="entry name" value="DTDP-4-AMINO-4,6-DIDEOXYGALACTOSE TRANSAMINASE"/>
    <property type="match status" value="1"/>
</dbReference>
<reference evidence="3 4" key="1">
    <citation type="submission" date="2023-11" db="EMBL/GenBank/DDBJ databases">
        <title>Draft genome of Azohydromonas lata strain H1 (DSM1123), a polyhydroxyalkanoate producer.</title>
        <authorList>
            <person name="Traversa D."/>
            <person name="D'Addabbo P."/>
            <person name="Pazzani C."/>
            <person name="Manzari C."/>
            <person name="Chiara M."/>
            <person name="Scrascia M."/>
        </authorList>
    </citation>
    <scope>NUCLEOTIDE SEQUENCE [LARGE SCALE GENOMIC DNA]</scope>
    <source>
        <strain evidence="3 4">H1</strain>
    </source>
</reference>
<evidence type="ECO:0000256" key="2">
    <source>
        <dbReference type="RuleBase" id="RU004508"/>
    </source>
</evidence>
<keyword evidence="4" id="KW-1185">Reference proteome</keyword>
<proteinExistence type="inferred from homology"/>
<dbReference type="RefSeq" id="WP_066337518.1">
    <property type="nucleotide sequence ID" value="NZ_JAXOJX010000005.1"/>
</dbReference>